<feature type="domain" description="DUF7352" evidence="1">
    <location>
        <begin position="1"/>
        <end position="93"/>
    </location>
</feature>
<dbReference type="OrthoDB" id="2455366at2"/>
<evidence type="ECO:0000313" key="2">
    <source>
        <dbReference type="EMBL" id="TVX85982.1"/>
    </source>
</evidence>
<dbReference type="Pfam" id="PF24043">
    <property type="entry name" value="DUF7352"/>
    <property type="match status" value="1"/>
</dbReference>
<dbReference type="InterPro" id="IPR055776">
    <property type="entry name" value="DUF7352"/>
</dbReference>
<proteinExistence type="predicted"/>
<gene>
    <name evidence="2" type="ORF">FPZ44_23825</name>
</gene>
<dbReference type="RefSeq" id="WP_144994706.1">
    <property type="nucleotide sequence ID" value="NZ_VNJK01000006.1"/>
</dbReference>
<comment type="caution">
    <text evidence="2">The sequence shown here is derived from an EMBL/GenBank/DDBJ whole genome shotgun (WGS) entry which is preliminary data.</text>
</comment>
<dbReference type="AlphaFoldDB" id="A0A559IE98"/>
<reference evidence="2 3" key="1">
    <citation type="submission" date="2019-07" db="EMBL/GenBank/DDBJ databases">
        <authorList>
            <person name="Kim J."/>
        </authorList>
    </citation>
    <scope>NUCLEOTIDE SEQUENCE [LARGE SCALE GENOMIC DNA]</scope>
    <source>
        <strain evidence="2 3">N4</strain>
    </source>
</reference>
<dbReference type="Proteomes" id="UP000318102">
    <property type="component" value="Unassembled WGS sequence"/>
</dbReference>
<organism evidence="2 3">
    <name type="scientific">Paenibacillus agilis</name>
    <dbReference type="NCBI Taxonomy" id="3020863"/>
    <lineage>
        <taxon>Bacteria</taxon>
        <taxon>Bacillati</taxon>
        <taxon>Bacillota</taxon>
        <taxon>Bacilli</taxon>
        <taxon>Bacillales</taxon>
        <taxon>Paenibacillaceae</taxon>
        <taxon>Paenibacillus</taxon>
    </lineage>
</organism>
<evidence type="ECO:0000313" key="3">
    <source>
        <dbReference type="Proteomes" id="UP000318102"/>
    </source>
</evidence>
<sequence>MQTIHKFKLDDEREMIRLPLGARVLSAKVQRGRAVVYALVDTAITETEDYEFVTVSTGEDAEVYADGIVNYTFLDTLLFGDNHAFISHIFYRKFWKVVNP</sequence>
<dbReference type="EMBL" id="VNJK01000006">
    <property type="protein sequence ID" value="TVX85982.1"/>
    <property type="molecule type" value="Genomic_DNA"/>
</dbReference>
<keyword evidence="3" id="KW-1185">Reference proteome</keyword>
<accession>A0A559IE98</accession>
<name>A0A559IE98_9BACL</name>
<protein>
    <recommendedName>
        <fullName evidence="1">DUF7352 domain-containing protein</fullName>
    </recommendedName>
</protein>
<evidence type="ECO:0000259" key="1">
    <source>
        <dbReference type="Pfam" id="PF24043"/>
    </source>
</evidence>